<dbReference type="Pfam" id="PF03544">
    <property type="entry name" value="TonB_C"/>
    <property type="match status" value="1"/>
</dbReference>
<feature type="domain" description="TonB C-terminal" evidence="10">
    <location>
        <begin position="43"/>
        <end position="139"/>
    </location>
</feature>
<reference evidence="11 14" key="1">
    <citation type="submission" date="2015-06" db="EMBL/GenBank/DDBJ databases">
        <title>Genome sequence of Pseudoalteromonas carrageenovora.</title>
        <authorList>
            <person name="Xie B.-B."/>
            <person name="Rong J.-C."/>
            <person name="Qin Q.-L."/>
            <person name="Zhang Y.-Z."/>
        </authorList>
    </citation>
    <scope>NUCLEOTIDE SEQUENCE [LARGE SCALE GENOMIC DNA]</scope>
    <source>
        <strain evidence="11 14">IAM 12662</strain>
    </source>
</reference>
<keyword evidence="8" id="KW-1133">Transmembrane helix</keyword>
<evidence type="ECO:0000313" key="12">
    <source>
        <dbReference type="EMBL" id="SOU40042.1"/>
    </source>
</evidence>
<dbReference type="SUPFAM" id="SSF74653">
    <property type="entry name" value="TolA/TonB C-terminal domain"/>
    <property type="match status" value="1"/>
</dbReference>
<dbReference type="PROSITE" id="PS51257">
    <property type="entry name" value="PROKAR_LIPOPROTEIN"/>
    <property type="match status" value="1"/>
</dbReference>
<organism evidence="12 13">
    <name type="scientific">Pseudoalteromonas carrageenovora IAM 12662</name>
    <dbReference type="NCBI Taxonomy" id="1314868"/>
    <lineage>
        <taxon>Bacteria</taxon>
        <taxon>Pseudomonadati</taxon>
        <taxon>Pseudomonadota</taxon>
        <taxon>Gammaproteobacteria</taxon>
        <taxon>Alteromonadales</taxon>
        <taxon>Pseudoalteromonadaceae</taxon>
        <taxon>Pseudoalteromonas</taxon>
    </lineage>
</organism>
<evidence type="ECO:0000256" key="4">
    <source>
        <dbReference type="ARBA" id="ARBA00022475"/>
    </source>
</evidence>
<evidence type="ECO:0000259" key="10">
    <source>
        <dbReference type="PROSITE" id="PS52015"/>
    </source>
</evidence>
<comment type="subcellular location">
    <subcellularLocation>
        <location evidence="1">Cell inner membrane</location>
        <topology evidence="1">Single-pass membrane protein</topology>
        <orientation evidence="1">Periplasmic side</orientation>
    </subcellularLocation>
</comment>
<evidence type="ECO:0000256" key="1">
    <source>
        <dbReference type="ARBA" id="ARBA00004383"/>
    </source>
</evidence>
<dbReference type="InterPro" id="IPR006260">
    <property type="entry name" value="TonB/TolA_C"/>
</dbReference>
<evidence type="ECO:0000313" key="13">
    <source>
        <dbReference type="Proteomes" id="UP000238288"/>
    </source>
</evidence>
<dbReference type="InterPro" id="IPR037682">
    <property type="entry name" value="TonB_C"/>
</dbReference>
<dbReference type="EMBL" id="LT965928">
    <property type="protein sequence ID" value="SOU40042.1"/>
    <property type="molecule type" value="Genomic_DNA"/>
</dbReference>
<protein>
    <submittedName>
        <fullName evidence="12">Energy transducer TonB</fullName>
    </submittedName>
</protein>
<keyword evidence="6" id="KW-0812">Transmembrane</keyword>
<dbReference type="PANTHER" id="PTHR33446">
    <property type="entry name" value="PROTEIN TONB-RELATED"/>
    <property type="match status" value="1"/>
</dbReference>
<keyword evidence="4" id="KW-1003">Cell membrane</keyword>
<proteinExistence type="inferred from homology"/>
<dbReference type="Proteomes" id="UP000615003">
    <property type="component" value="Unassembled WGS sequence"/>
</dbReference>
<evidence type="ECO:0000256" key="5">
    <source>
        <dbReference type="ARBA" id="ARBA00022519"/>
    </source>
</evidence>
<evidence type="ECO:0000313" key="14">
    <source>
        <dbReference type="Proteomes" id="UP000615003"/>
    </source>
</evidence>
<dbReference type="Proteomes" id="UP000238288">
    <property type="component" value="Chromosome PCAR9a"/>
</dbReference>
<reference evidence="12 13" key="2">
    <citation type="submission" date="2017-11" db="EMBL/GenBank/DDBJ databases">
        <authorList>
            <person name="Han C.G."/>
        </authorList>
    </citation>
    <scope>NUCLEOTIDE SEQUENCE [LARGE SCALE GENOMIC DNA]</scope>
    <source>
        <strain evidence="13">ATCC 43555</strain>
        <strain evidence="12">ATCC43555</strain>
    </source>
</reference>
<evidence type="ECO:0000256" key="8">
    <source>
        <dbReference type="ARBA" id="ARBA00022989"/>
    </source>
</evidence>
<keyword evidence="7" id="KW-0653">Protein transport</keyword>
<keyword evidence="9" id="KW-0472">Membrane</keyword>
<sequence>MKALYFIFPMTALLSACSSTTDSSEDISKLNYLDLSTPELRDTEKEYWLNKKRVEPIYPAKAAKKGITGCVELVTVINSQGKAQGYKVISSYPEGVFDQSSLKAVKLWRWKAAPQNTNKQPVLTNIRLDYSLTPKPTGEEYLKNCPARKFYY</sequence>
<dbReference type="GO" id="GO:0055085">
    <property type="term" value="P:transmembrane transport"/>
    <property type="evidence" value="ECO:0007669"/>
    <property type="project" value="InterPro"/>
</dbReference>
<dbReference type="GO" id="GO:0005886">
    <property type="term" value="C:plasma membrane"/>
    <property type="evidence" value="ECO:0007669"/>
    <property type="project" value="UniProtKB-SubCell"/>
</dbReference>
<evidence type="ECO:0000256" key="3">
    <source>
        <dbReference type="ARBA" id="ARBA00022448"/>
    </source>
</evidence>
<keyword evidence="14" id="KW-1185">Reference proteome</keyword>
<evidence type="ECO:0000256" key="6">
    <source>
        <dbReference type="ARBA" id="ARBA00022692"/>
    </source>
</evidence>
<dbReference type="AlphaFoldDB" id="A0A2K4X6U1"/>
<dbReference type="GeneID" id="93662684"/>
<dbReference type="PROSITE" id="PS52015">
    <property type="entry name" value="TONB_CTD"/>
    <property type="match status" value="1"/>
</dbReference>
<keyword evidence="5" id="KW-0997">Cell inner membrane</keyword>
<dbReference type="EMBL" id="AQGW01000018">
    <property type="protein sequence ID" value="MBE0382250.1"/>
    <property type="molecule type" value="Genomic_DNA"/>
</dbReference>
<keyword evidence="3" id="KW-0813">Transport</keyword>
<dbReference type="Gene3D" id="3.30.1150.10">
    <property type="match status" value="1"/>
</dbReference>
<dbReference type="OrthoDB" id="6388318at2"/>
<dbReference type="GO" id="GO:0015031">
    <property type="term" value="P:protein transport"/>
    <property type="evidence" value="ECO:0007669"/>
    <property type="project" value="UniProtKB-KW"/>
</dbReference>
<gene>
    <name evidence="12" type="ORF">PCAR9_A20472</name>
    <name evidence="11" type="ORF">PCARR_a0545</name>
</gene>
<dbReference type="InterPro" id="IPR051045">
    <property type="entry name" value="TonB-dependent_transducer"/>
</dbReference>
<dbReference type="NCBIfam" id="TIGR01352">
    <property type="entry name" value="tonB_Cterm"/>
    <property type="match status" value="1"/>
</dbReference>
<comment type="similarity">
    <text evidence="2">Belongs to the TonB family.</text>
</comment>
<name>A0A2K4X6U1_PSEVC</name>
<dbReference type="RefSeq" id="WP_104642111.1">
    <property type="nucleotide sequence ID" value="NZ_AQGW01000018.1"/>
</dbReference>
<evidence type="ECO:0000256" key="7">
    <source>
        <dbReference type="ARBA" id="ARBA00022927"/>
    </source>
</evidence>
<evidence type="ECO:0000313" key="11">
    <source>
        <dbReference type="EMBL" id="MBE0382250.1"/>
    </source>
</evidence>
<accession>A0A2K4X6U1</accession>
<evidence type="ECO:0000256" key="9">
    <source>
        <dbReference type="ARBA" id="ARBA00023136"/>
    </source>
</evidence>
<evidence type="ECO:0000256" key="2">
    <source>
        <dbReference type="ARBA" id="ARBA00006555"/>
    </source>
</evidence>